<dbReference type="EMBL" id="FO082053">
    <property type="protein sequence ID" value="CCE80265.1"/>
    <property type="molecule type" value="Genomic_DNA"/>
</dbReference>
<dbReference type="FunCoup" id="G8YHX8">
    <property type="interactions" value="1061"/>
</dbReference>
<reference evidence="3" key="1">
    <citation type="submission" date="2011-10" db="EMBL/GenBank/DDBJ databases">
        <authorList>
            <person name="Genoscope - CEA"/>
        </authorList>
    </citation>
    <scope>NUCLEOTIDE SEQUENCE</scope>
</reference>
<sequence length="378" mass="43910">MSQREGKTISERYKLAVSKYYSIIVNGEILARKTSEAYQDQLLDLIKEFKLVRNITEELSLFSDNEILDEINTAYIPFLNLDYYLGNLYAECLKNPKNEKEQDAVEFKEANLSIAKRYLVRFLVRLDSLEKILDKDQSLKVQSFNETYNPTDEELVTSKDPARKRAEKIANYKREKELSEKFGVLDEYYEKYKNRGVGEELEFDNFDDETIKAVYIDQLKFFSLKSFNLLESIVFEMQVLKNRPTQRPIQDSTPDDRAEDKKVDDYGFTTKLESVVRPDQMKVSDLLSKQGKILRPFTITSDKQALKQKVFGTGQVLPSMSVEEYLDYELAHGKMAQPEEAAKGDSSDDSDDELEKRRWDDWKDEHPKGMGNTKSNIG</sequence>
<dbReference type="GO" id="GO:0035303">
    <property type="term" value="P:regulation of dephosphorylation"/>
    <property type="evidence" value="ECO:0007669"/>
    <property type="project" value="TreeGrafter"/>
</dbReference>
<feature type="region of interest" description="Disordered" evidence="1">
    <location>
        <begin position="336"/>
        <end position="378"/>
    </location>
</feature>
<dbReference type="InterPro" id="IPR038511">
    <property type="entry name" value="TAP42/TAP46-like_sf"/>
</dbReference>
<dbReference type="EMBL" id="FO082052">
    <property type="protein sequence ID" value="CCE81030.1"/>
    <property type="molecule type" value="Genomic_DNA"/>
</dbReference>
<protein>
    <submittedName>
        <fullName evidence="3">Piso0_003369 protein</fullName>
    </submittedName>
</protein>
<feature type="compositionally biased region" description="Basic and acidic residues" evidence="1">
    <location>
        <begin position="354"/>
        <end position="368"/>
    </location>
</feature>
<name>G8YHX8_PICSO</name>
<reference evidence="4" key="2">
    <citation type="journal article" date="2012" name="G3 (Bethesda)">
        <title>Pichia sorbitophila, an interspecies yeast hybrid reveals early steps of genome resolution following polyploidization.</title>
        <authorList>
            <person name="Leh Louis V."/>
            <person name="Despons L."/>
            <person name="Friedrich A."/>
            <person name="Martin T."/>
            <person name="Durrens P."/>
            <person name="Casaregola S."/>
            <person name="Neuveglise C."/>
            <person name="Fairhead C."/>
            <person name="Marck C."/>
            <person name="Cruz J.A."/>
            <person name="Straub M.L."/>
            <person name="Kugler V."/>
            <person name="Sacerdot C."/>
            <person name="Uzunov Z."/>
            <person name="Thierry A."/>
            <person name="Weiss S."/>
            <person name="Bleykasten C."/>
            <person name="De Montigny J."/>
            <person name="Jacques N."/>
            <person name="Jung P."/>
            <person name="Lemaire M."/>
            <person name="Mallet S."/>
            <person name="Morel G."/>
            <person name="Richard G.F."/>
            <person name="Sarkar A."/>
            <person name="Savel G."/>
            <person name="Schacherer J."/>
            <person name="Seret M.L."/>
            <person name="Talla E."/>
            <person name="Samson G."/>
            <person name="Jubin C."/>
            <person name="Poulain J."/>
            <person name="Vacherie B."/>
            <person name="Barbe V."/>
            <person name="Pelletier E."/>
            <person name="Sherman D.J."/>
            <person name="Westhof E."/>
            <person name="Weissenbach J."/>
            <person name="Baret P.V."/>
            <person name="Wincker P."/>
            <person name="Gaillardin C."/>
            <person name="Dujon B."/>
            <person name="Souciet J.L."/>
        </authorList>
    </citation>
    <scope>NUCLEOTIDE SEQUENCE [LARGE SCALE GENOMIC DNA]</scope>
    <source>
        <strain evidence="4">ATCC MYA-4447 / BCRC 22081 / CBS 7064 / NBRC 10061 / NRRL Y-12695</strain>
    </source>
</reference>
<dbReference type="GO" id="GO:0009966">
    <property type="term" value="P:regulation of signal transduction"/>
    <property type="evidence" value="ECO:0007669"/>
    <property type="project" value="InterPro"/>
</dbReference>
<dbReference type="PANTHER" id="PTHR10933:SF9">
    <property type="entry name" value="IMMUNOGLOBULIN-BINDING PROTEIN 1"/>
    <property type="match status" value="1"/>
</dbReference>
<dbReference type="GO" id="GO:0005829">
    <property type="term" value="C:cytosol"/>
    <property type="evidence" value="ECO:0007669"/>
    <property type="project" value="TreeGrafter"/>
</dbReference>
<dbReference type="eggNOG" id="KOG2830">
    <property type="taxonomic scope" value="Eukaryota"/>
</dbReference>
<evidence type="ECO:0000313" key="3">
    <source>
        <dbReference type="EMBL" id="CCE81030.1"/>
    </source>
</evidence>
<dbReference type="STRING" id="559304.G8YHX8"/>
<dbReference type="Proteomes" id="UP000005222">
    <property type="component" value="Chromosome H"/>
</dbReference>
<evidence type="ECO:0000256" key="1">
    <source>
        <dbReference type="SAM" id="MobiDB-lite"/>
    </source>
</evidence>
<accession>G8YHX8</accession>
<dbReference type="InParanoid" id="G8YHX8"/>
<dbReference type="InterPro" id="IPR007304">
    <property type="entry name" value="TAP46-like"/>
</dbReference>
<dbReference type="GO" id="GO:0051721">
    <property type="term" value="F:protein phosphatase 2A binding"/>
    <property type="evidence" value="ECO:0007669"/>
    <property type="project" value="TreeGrafter"/>
</dbReference>
<dbReference type="AlphaFoldDB" id="G8YHX8"/>
<dbReference type="PANTHER" id="PTHR10933">
    <property type="entry name" value="IMMUNOGLOBULIN-BINDING PROTEIN 1"/>
    <property type="match status" value="1"/>
</dbReference>
<organism evidence="3 4">
    <name type="scientific">Pichia sorbitophila (strain ATCC MYA-4447 / BCRC 22081 / CBS 7064 / NBRC 10061 / NRRL Y-12695)</name>
    <name type="common">Hybrid yeast</name>
    <dbReference type="NCBI Taxonomy" id="559304"/>
    <lineage>
        <taxon>Eukaryota</taxon>
        <taxon>Fungi</taxon>
        <taxon>Dikarya</taxon>
        <taxon>Ascomycota</taxon>
        <taxon>Saccharomycotina</taxon>
        <taxon>Pichiomycetes</taxon>
        <taxon>Debaryomycetaceae</taxon>
        <taxon>Millerozyma</taxon>
    </lineage>
</organism>
<proteinExistence type="predicted"/>
<evidence type="ECO:0000313" key="4">
    <source>
        <dbReference type="Proteomes" id="UP000005222"/>
    </source>
</evidence>
<dbReference type="HOGENOM" id="CLU_041824_2_0_1"/>
<gene>
    <name evidence="3" type="primary">Piso0_003369</name>
    <name evidence="2" type="ORF">GNLVRS01_PISO0G10808g</name>
    <name evidence="3" type="ORF">GNLVRS01_PISO0H10809g</name>
</gene>
<evidence type="ECO:0000313" key="2">
    <source>
        <dbReference type="EMBL" id="CCE80265.1"/>
    </source>
</evidence>
<dbReference type="Pfam" id="PF04177">
    <property type="entry name" value="TAP42"/>
    <property type="match status" value="1"/>
</dbReference>
<keyword evidence="4" id="KW-1185">Reference proteome</keyword>
<dbReference type="Gene3D" id="1.25.40.540">
    <property type="entry name" value="TAP42-like family"/>
    <property type="match status" value="1"/>
</dbReference>
<dbReference type="OrthoDB" id="10261753at2759"/>
<dbReference type="Proteomes" id="UP000005222">
    <property type="component" value="Chromosome G"/>
</dbReference>